<keyword evidence="1" id="KW-0812">Transmembrane</keyword>
<evidence type="ECO:0000313" key="3">
    <source>
        <dbReference type="EMBL" id="PZF71056.1"/>
    </source>
</evidence>
<dbReference type="Pfam" id="PF07885">
    <property type="entry name" value="Ion_trans_2"/>
    <property type="match status" value="1"/>
</dbReference>
<feature type="transmembrane region" description="Helical" evidence="1">
    <location>
        <begin position="69"/>
        <end position="85"/>
    </location>
</feature>
<dbReference type="RefSeq" id="WP_111000790.1">
    <property type="nucleotide sequence ID" value="NZ_QKTW01000027.1"/>
</dbReference>
<keyword evidence="4" id="KW-1185">Reference proteome</keyword>
<protein>
    <recommendedName>
        <fullName evidence="2">Potassium channel domain-containing protein</fullName>
    </recommendedName>
</protein>
<dbReference type="Proteomes" id="UP000248745">
    <property type="component" value="Unassembled WGS sequence"/>
</dbReference>
<organism evidence="3 4">
    <name type="scientific">Taibaiella soli</name>
    <dbReference type="NCBI Taxonomy" id="1649169"/>
    <lineage>
        <taxon>Bacteria</taxon>
        <taxon>Pseudomonadati</taxon>
        <taxon>Bacteroidota</taxon>
        <taxon>Chitinophagia</taxon>
        <taxon>Chitinophagales</taxon>
        <taxon>Chitinophagaceae</taxon>
        <taxon>Taibaiella</taxon>
    </lineage>
</organism>
<dbReference type="EMBL" id="QKTW01000027">
    <property type="protein sequence ID" value="PZF71056.1"/>
    <property type="molecule type" value="Genomic_DNA"/>
</dbReference>
<name>A0A2W2BBM7_9BACT</name>
<feature type="transmembrane region" description="Helical" evidence="1">
    <location>
        <begin position="164"/>
        <end position="187"/>
    </location>
</feature>
<dbReference type="Gene3D" id="1.10.287.70">
    <property type="match status" value="1"/>
</dbReference>
<evidence type="ECO:0000256" key="1">
    <source>
        <dbReference type="SAM" id="Phobius"/>
    </source>
</evidence>
<sequence>MNLFEKKVLSFWDRENSLTILLIVLAIQIFIVIPFGQQTFFGRAIFYVFYILLMVTGMLVLMKNNRLRATTFVLLILAVVALFGTNPSFEIAHDLITAFFCLLLNWVVLLRTFGKGPVTTHRIFGAIVAYLLIALIFALLYHTVYIIKGEISFKGLGTADRKEFLYFSFVTLTSIGYGDISPVVPFLRSLANLEGLVGQLYPGIIIARLVSMEFESSRRKKENNDRLA</sequence>
<proteinExistence type="predicted"/>
<accession>A0A2W2BBM7</accession>
<reference evidence="3 4" key="1">
    <citation type="submission" date="2018-06" db="EMBL/GenBank/DDBJ databases">
        <title>Mucibacter soli gen. nov., sp. nov., a new member of the family Chitinophagaceae producing mucin.</title>
        <authorList>
            <person name="Kim M.-K."/>
            <person name="Park S."/>
            <person name="Kim T.-S."/>
            <person name="Joung Y."/>
            <person name="Han J.-H."/>
            <person name="Kim S.B."/>
        </authorList>
    </citation>
    <scope>NUCLEOTIDE SEQUENCE [LARGE SCALE GENOMIC DNA]</scope>
    <source>
        <strain evidence="3 4">R1-15</strain>
    </source>
</reference>
<comment type="caution">
    <text evidence="3">The sequence shown here is derived from an EMBL/GenBank/DDBJ whole genome shotgun (WGS) entry which is preliminary data.</text>
</comment>
<dbReference type="AlphaFoldDB" id="A0A2W2BBM7"/>
<dbReference type="InterPro" id="IPR013099">
    <property type="entry name" value="K_chnl_dom"/>
</dbReference>
<evidence type="ECO:0000313" key="4">
    <source>
        <dbReference type="Proteomes" id="UP000248745"/>
    </source>
</evidence>
<keyword evidence="1" id="KW-0472">Membrane</keyword>
<dbReference type="SUPFAM" id="SSF81324">
    <property type="entry name" value="Voltage-gated potassium channels"/>
    <property type="match status" value="1"/>
</dbReference>
<keyword evidence="1" id="KW-1133">Transmembrane helix</keyword>
<feature type="transmembrane region" description="Helical" evidence="1">
    <location>
        <begin position="44"/>
        <end position="62"/>
    </location>
</feature>
<feature type="transmembrane region" description="Helical" evidence="1">
    <location>
        <begin position="91"/>
        <end position="111"/>
    </location>
</feature>
<feature type="transmembrane region" description="Helical" evidence="1">
    <location>
        <begin position="123"/>
        <end position="144"/>
    </location>
</feature>
<gene>
    <name evidence="3" type="ORF">DN068_20375</name>
</gene>
<evidence type="ECO:0000259" key="2">
    <source>
        <dbReference type="Pfam" id="PF07885"/>
    </source>
</evidence>
<feature type="domain" description="Potassium channel" evidence="2">
    <location>
        <begin position="132"/>
        <end position="212"/>
    </location>
</feature>
<feature type="transmembrane region" description="Helical" evidence="1">
    <location>
        <begin position="20"/>
        <end position="38"/>
    </location>
</feature>
<dbReference type="OrthoDB" id="9799090at2"/>